<dbReference type="InterPro" id="IPR035919">
    <property type="entry name" value="EAL_sf"/>
</dbReference>
<dbReference type="NCBIfam" id="TIGR00229">
    <property type="entry name" value="sensory_box"/>
    <property type="match status" value="3"/>
</dbReference>
<evidence type="ECO:0000259" key="7">
    <source>
        <dbReference type="PROSITE" id="PS50883"/>
    </source>
</evidence>
<feature type="domain" description="PAC" evidence="6">
    <location>
        <begin position="228"/>
        <end position="280"/>
    </location>
</feature>
<evidence type="ECO:0000313" key="10">
    <source>
        <dbReference type="Proteomes" id="UP000199657"/>
    </source>
</evidence>
<dbReference type="InterPro" id="IPR000160">
    <property type="entry name" value="GGDEF_dom"/>
</dbReference>
<evidence type="ECO:0000256" key="1">
    <source>
        <dbReference type="ARBA" id="ARBA00001946"/>
    </source>
</evidence>
<dbReference type="EC" id="3.1.4.52" evidence="2"/>
<dbReference type="CDD" id="cd01949">
    <property type="entry name" value="GGDEF"/>
    <property type="match status" value="1"/>
</dbReference>
<evidence type="ECO:0000259" key="8">
    <source>
        <dbReference type="PROSITE" id="PS50887"/>
    </source>
</evidence>
<proteinExistence type="predicted"/>
<keyword evidence="10" id="KW-1185">Reference proteome</keyword>
<dbReference type="SUPFAM" id="SSF55073">
    <property type="entry name" value="Nucleotide cyclase"/>
    <property type="match status" value="1"/>
</dbReference>
<dbReference type="Pfam" id="PF00990">
    <property type="entry name" value="GGDEF"/>
    <property type="match status" value="1"/>
</dbReference>
<dbReference type="STRING" id="406100.SAMN04488052_10930"/>
<evidence type="ECO:0000256" key="3">
    <source>
        <dbReference type="ARBA" id="ARBA00022636"/>
    </source>
</evidence>
<dbReference type="Gene3D" id="2.10.70.100">
    <property type="match status" value="1"/>
</dbReference>
<feature type="domain" description="PAS" evidence="5">
    <location>
        <begin position="281"/>
        <end position="351"/>
    </location>
</feature>
<evidence type="ECO:0000256" key="4">
    <source>
        <dbReference type="ARBA" id="ARBA00051114"/>
    </source>
</evidence>
<evidence type="ECO:0000313" key="9">
    <source>
        <dbReference type="EMBL" id="SEP08841.1"/>
    </source>
</evidence>
<dbReference type="GO" id="GO:0071111">
    <property type="term" value="F:cyclic-guanylate-specific phosphodiesterase activity"/>
    <property type="evidence" value="ECO:0007669"/>
    <property type="project" value="UniProtKB-EC"/>
</dbReference>
<dbReference type="Proteomes" id="UP000199657">
    <property type="component" value="Unassembled WGS sequence"/>
</dbReference>
<evidence type="ECO:0000256" key="2">
    <source>
        <dbReference type="ARBA" id="ARBA00012282"/>
    </source>
</evidence>
<dbReference type="CDD" id="cd01948">
    <property type="entry name" value="EAL"/>
    <property type="match status" value="1"/>
</dbReference>
<dbReference type="SMART" id="SM00086">
    <property type="entry name" value="PAC"/>
    <property type="match status" value="3"/>
</dbReference>
<dbReference type="FunFam" id="3.30.450.20:FF:000099">
    <property type="entry name" value="Sensory box sensor histidine kinase"/>
    <property type="match status" value="1"/>
</dbReference>
<dbReference type="InterPro" id="IPR001610">
    <property type="entry name" value="PAC"/>
</dbReference>
<dbReference type="SUPFAM" id="SSF55785">
    <property type="entry name" value="PYP-like sensor domain (PAS domain)"/>
    <property type="match status" value="3"/>
</dbReference>
<dbReference type="SUPFAM" id="SSF141868">
    <property type="entry name" value="EAL domain-like"/>
    <property type="match status" value="1"/>
</dbReference>
<dbReference type="InterPro" id="IPR013655">
    <property type="entry name" value="PAS_fold_3"/>
</dbReference>
<dbReference type="NCBIfam" id="TIGR00254">
    <property type="entry name" value="GGDEF"/>
    <property type="match status" value="1"/>
</dbReference>
<dbReference type="FunFam" id="3.30.70.270:FF:000001">
    <property type="entry name" value="Diguanylate cyclase domain protein"/>
    <property type="match status" value="1"/>
</dbReference>
<dbReference type="PANTHER" id="PTHR44757">
    <property type="entry name" value="DIGUANYLATE CYCLASE DGCP"/>
    <property type="match status" value="1"/>
</dbReference>
<dbReference type="Pfam" id="PF08447">
    <property type="entry name" value="PAS_3"/>
    <property type="match status" value="2"/>
</dbReference>
<dbReference type="InterPro" id="IPR035965">
    <property type="entry name" value="PAS-like_dom_sf"/>
</dbReference>
<dbReference type="PROSITE" id="PS50112">
    <property type="entry name" value="PAS"/>
    <property type="match status" value="1"/>
</dbReference>
<feature type="domain" description="GGDEF" evidence="8">
    <location>
        <begin position="439"/>
        <end position="577"/>
    </location>
</feature>
<dbReference type="EMBL" id="FOEG01000009">
    <property type="protein sequence ID" value="SEP08841.1"/>
    <property type="molecule type" value="Genomic_DNA"/>
</dbReference>
<dbReference type="PROSITE" id="PS50883">
    <property type="entry name" value="EAL"/>
    <property type="match status" value="1"/>
</dbReference>
<evidence type="ECO:0000259" key="6">
    <source>
        <dbReference type="PROSITE" id="PS50113"/>
    </source>
</evidence>
<dbReference type="GO" id="GO:0071732">
    <property type="term" value="P:cellular response to nitric oxide"/>
    <property type="evidence" value="ECO:0007669"/>
    <property type="project" value="UniProtKB-ARBA"/>
</dbReference>
<dbReference type="InterPro" id="IPR013767">
    <property type="entry name" value="PAS_fold"/>
</dbReference>
<dbReference type="Gene3D" id="3.30.70.270">
    <property type="match status" value="1"/>
</dbReference>
<feature type="domain" description="PAC" evidence="6">
    <location>
        <begin position="354"/>
        <end position="407"/>
    </location>
</feature>
<accession>A0A1H8V0D4</accession>
<dbReference type="SMART" id="SM00091">
    <property type="entry name" value="PAS"/>
    <property type="match status" value="2"/>
</dbReference>
<dbReference type="SMART" id="SM00267">
    <property type="entry name" value="GGDEF"/>
    <property type="match status" value="1"/>
</dbReference>
<dbReference type="Pfam" id="PF00989">
    <property type="entry name" value="PAS"/>
    <property type="match status" value="1"/>
</dbReference>
<dbReference type="InterPro" id="IPR052155">
    <property type="entry name" value="Biofilm_reg_signaling"/>
</dbReference>
<dbReference type="Gene3D" id="3.30.450.20">
    <property type="entry name" value="PAS domain"/>
    <property type="match status" value="3"/>
</dbReference>
<sequence length="845" mass="94613">MAPDGWQEQAQGLPLAAGGRLNRSDALTRLHHGLAHFAVENAADGIVWLRRDGSHEYANTAICRMLDYDRDDLMRRTVYDVCVGFTPSLWQEHWEALKQAGSMCFEAELWMADGRTLPVEINANFLAHEGREFNCASVRDITERKQAEEALNRSDWLLRIAGQAANIGGWAVDLQSGRILWSDQVCAIHDMPAGTTPTVDEGISYYAPEWREHVRKLFDRCANDGTPFDEEFELNTALGRRIWVRTMGEAVRDASGTITQVQGAFQDITEQKDVKRTLDQSRRYFQELADAMPISVWVADGNGHLFYGNTTLMTYSGLNRADLSGAGWMAAIHPDDRERVSRAWDRSVRTGREYSIEFRVHSQYDEAYRWHLVKAVPVRDDEGTIVRWYGTATDIHARRENEEKITRLALYDPLTGLPNRRLLQDRLHHAMSAAVRHHSGGAVLFLDLDNFKNLNDTLGHDEGDALLGEVARRLLACLREEDTVARFGGDEFVIVINNLEQAADLAAVQAESVGHDILATLNAPYQLGDHWRHITPSIGITLLGDPDDTVNDLLKRADFAMYQAKAAGRNTLRLFDPDMQATVNARIELGTRMRAALERGEFEPYYQAQVNAGGQITGAEALARWNDPEHGVIAPAQFIPVAEDTGLIIDLGAAMLEAACHQLARWARDVDTATLSVSVNISAQQFQHPDFVSRVQTTLRRTGAPPDRLNLEITESLLLHDTEEAIHRMMALKRHGIGFSLDDFGTGYSSLYYLKRLPLDQIKIDQRFVRDVLTDPNDAVIVRTIILLAQSLGLEAIAEGVETEDIHRFLEQTGCQAFQGYLFGDPQPATDFTNALRQALSQPAP</sequence>
<name>A0A1H8V0D4_9GAMM</name>
<dbReference type="PROSITE" id="PS50887">
    <property type="entry name" value="GGDEF"/>
    <property type="match status" value="1"/>
</dbReference>
<comment type="catalytic activity">
    <reaction evidence="4">
        <text>3',3'-c-di-GMP + H2O = 5'-phosphoguanylyl(3'-&gt;5')guanosine + H(+)</text>
        <dbReference type="Rhea" id="RHEA:24902"/>
        <dbReference type="ChEBI" id="CHEBI:15377"/>
        <dbReference type="ChEBI" id="CHEBI:15378"/>
        <dbReference type="ChEBI" id="CHEBI:58754"/>
        <dbReference type="ChEBI" id="CHEBI:58805"/>
        <dbReference type="EC" id="3.1.4.52"/>
    </reaction>
    <physiologicalReaction direction="left-to-right" evidence="4">
        <dbReference type="Rhea" id="RHEA:24903"/>
    </physiologicalReaction>
</comment>
<evidence type="ECO:0000259" key="5">
    <source>
        <dbReference type="PROSITE" id="PS50112"/>
    </source>
</evidence>
<dbReference type="PROSITE" id="PS50113">
    <property type="entry name" value="PAC"/>
    <property type="match status" value="3"/>
</dbReference>
<dbReference type="Gene3D" id="3.20.20.450">
    <property type="entry name" value="EAL domain"/>
    <property type="match status" value="1"/>
</dbReference>
<dbReference type="GO" id="GO:0006355">
    <property type="term" value="P:regulation of DNA-templated transcription"/>
    <property type="evidence" value="ECO:0007669"/>
    <property type="project" value="InterPro"/>
</dbReference>
<dbReference type="SMART" id="SM00052">
    <property type="entry name" value="EAL"/>
    <property type="match status" value="1"/>
</dbReference>
<protein>
    <recommendedName>
        <fullName evidence="2">cyclic-guanylate-specific phosphodiesterase</fullName>
        <ecNumber evidence="2">3.1.4.52</ecNumber>
    </recommendedName>
</protein>
<dbReference type="PANTHER" id="PTHR44757:SF2">
    <property type="entry name" value="BIOFILM ARCHITECTURE MAINTENANCE PROTEIN MBAA"/>
    <property type="match status" value="1"/>
</dbReference>
<dbReference type="InterPro" id="IPR000700">
    <property type="entry name" value="PAS-assoc_C"/>
</dbReference>
<keyword evidence="3" id="KW-0973">c-di-GMP</keyword>
<organism evidence="9 10">
    <name type="scientific">Aquisalimonas asiatica</name>
    <dbReference type="NCBI Taxonomy" id="406100"/>
    <lineage>
        <taxon>Bacteria</taxon>
        <taxon>Pseudomonadati</taxon>
        <taxon>Pseudomonadota</taxon>
        <taxon>Gammaproteobacteria</taxon>
        <taxon>Chromatiales</taxon>
        <taxon>Ectothiorhodospiraceae</taxon>
        <taxon>Aquisalimonas</taxon>
    </lineage>
</organism>
<dbReference type="InterPro" id="IPR001633">
    <property type="entry name" value="EAL_dom"/>
</dbReference>
<dbReference type="CDD" id="cd00130">
    <property type="entry name" value="PAS"/>
    <property type="match status" value="3"/>
</dbReference>
<dbReference type="Pfam" id="PF00563">
    <property type="entry name" value="EAL"/>
    <property type="match status" value="1"/>
</dbReference>
<dbReference type="InterPro" id="IPR043128">
    <property type="entry name" value="Rev_trsase/Diguanyl_cyclase"/>
</dbReference>
<gene>
    <name evidence="9" type="ORF">SAMN04488052_10930</name>
</gene>
<dbReference type="InterPro" id="IPR029787">
    <property type="entry name" value="Nucleotide_cyclase"/>
</dbReference>
<comment type="cofactor">
    <cofactor evidence="1">
        <name>Mg(2+)</name>
        <dbReference type="ChEBI" id="CHEBI:18420"/>
    </cofactor>
</comment>
<dbReference type="FunFam" id="3.20.20.450:FF:000001">
    <property type="entry name" value="Cyclic di-GMP phosphodiesterase yahA"/>
    <property type="match status" value="1"/>
</dbReference>
<reference evidence="9 10" key="1">
    <citation type="submission" date="2016-10" db="EMBL/GenBank/DDBJ databases">
        <authorList>
            <person name="de Groot N.N."/>
        </authorList>
    </citation>
    <scope>NUCLEOTIDE SEQUENCE [LARGE SCALE GENOMIC DNA]</scope>
    <source>
        <strain evidence="9 10">CGMCC 1.6291</strain>
    </source>
</reference>
<feature type="domain" description="PAC" evidence="6">
    <location>
        <begin position="103"/>
        <end position="153"/>
    </location>
</feature>
<feature type="domain" description="EAL" evidence="7">
    <location>
        <begin position="586"/>
        <end position="840"/>
    </location>
</feature>
<dbReference type="InterPro" id="IPR000014">
    <property type="entry name" value="PAS"/>
</dbReference>
<dbReference type="AlphaFoldDB" id="A0A1H8V0D4"/>